<evidence type="ECO:0000313" key="2">
    <source>
        <dbReference type="Proteomes" id="UP001199642"/>
    </source>
</evidence>
<protein>
    <submittedName>
        <fullName evidence="1">Uncharacterized protein</fullName>
    </submittedName>
</protein>
<dbReference type="RefSeq" id="WP_231820292.1">
    <property type="nucleotide sequence ID" value="NZ_CP082781.1"/>
</dbReference>
<name>A0ABY3RW69_9MICO</name>
<proteinExistence type="predicted"/>
<dbReference type="Proteomes" id="UP001199642">
    <property type="component" value="Chromosome"/>
</dbReference>
<reference evidence="1 2" key="1">
    <citation type="submission" date="2023-01" db="EMBL/GenBank/DDBJ databases">
        <title>Characterization of estradiol degrading bacteria Microbacterium sp. MZT7 and reveal degrading genes through genome analysis.</title>
        <authorList>
            <person name="Hao P."/>
            <person name="Gao Y."/>
        </authorList>
    </citation>
    <scope>NUCLEOTIDE SEQUENCE [LARGE SCALE GENOMIC DNA]</scope>
    <source>
        <strain evidence="1 2">MZT7</strain>
    </source>
</reference>
<accession>A0ABY3RW69</accession>
<keyword evidence="2" id="KW-1185">Reference proteome</keyword>
<dbReference type="EMBL" id="CP082781">
    <property type="protein sequence ID" value="UGS26692.1"/>
    <property type="molecule type" value="Genomic_DNA"/>
</dbReference>
<gene>
    <name evidence="1" type="ORF">K8F61_00155</name>
</gene>
<organism evidence="1 2">
    <name type="scientific">Microbacterium resistens</name>
    <dbReference type="NCBI Taxonomy" id="156977"/>
    <lineage>
        <taxon>Bacteria</taxon>
        <taxon>Bacillati</taxon>
        <taxon>Actinomycetota</taxon>
        <taxon>Actinomycetes</taxon>
        <taxon>Micrococcales</taxon>
        <taxon>Microbacteriaceae</taxon>
        <taxon>Microbacterium</taxon>
    </lineage>
</organism>
<evidence type="ECO:0000313" key="1">
    <source>
        <dbReference type="EMBL" id="UGS26692.1"/>
    </source>
</evidence>
<sequence length="79" mass="9165">MEDKPARVMKDENYNLVCVLEASLRNAWKMQTYIEDAEQAGDAELAEWFRKVQHNSLKAGEQGKRMLRARLEEVEEVPA</sequence>